<evidence type="ECO:0000256" key="2">
    <source>
        <dbReference type="ARBA" id="ARBA00022692"/>
    </source>
</evidence>
<dbReference type="RefSeq" id="XP_018156608.1">
    <property type="nucleotide sequence ID" value="XM_018304585.1"/>
</dbReference>
<name>A0A1B7Y7Z1_COLHI</name>
<dbReference type="InterPro" id="IPR050173">
    <property type="entry name" value="ABC_transporter_C-like"/>
</dbReference>
<feature type="transmembrane region" description="Helical" evidence="7">
    <location>
        <begin position="98"/>
        <end position="119"/>
    </location>
</feature>
<keyword evidence="2 7" id="KW-0812">Transmembrane</keyword>
<dbReference type="Gene3D" id="3.40.50.300">
    <property type="entry name" value="P-loop containing nucleotide triphosphate hydrolases"/>
    <property type="match status" value="1"/>
</dbReference>
<evidence type="ECO:0000256" key="5">
    <source>
        <dbReference type="ARBA" id="ARBA00022989"/>
    </source>
</evidence>
<dbReference type="PROSITE" id="PS50929">
    <property type="entry name" value="ABC_TM1F"/>
    <property type="match status" value="1"/>
</dbReference>
<dbReference type="Pfam" id="PF00664">
    <property type="entry name" value="ABC_membrane"/>
    <property type="match status" value="1"/>
</dbReference>
<evidence type="ECO:0000256" key="3">
    <source>
        <dbReference type="ARBA" id="ARBA00022741"/>
    </source>
</evidence>
<dbReference type="InterPro" id="IPR036640">
    <property type="entry name" value="ABC1_TM_sf"/>
</dbReference>
<keyword evidence="6 7" id="KW-0472">Membrane</keyword>
<dbReference type="PANTHER" id="PTHR24223:SF399">
    <property type="entry name" value="ABC TRANSPORTER ATNG"/>
    <property type="match status" value="1"/>
</dbReference>
<feature type="transmembrane region" description="Helical" evidence="7">
    <location>
        <begin position="12"/>
        <end position="29"/>
    </location>
</feature>
<dbReference type="PANTHER" id="PTHR24223">
    <property type="entry name" value="ATP-BINDING CASSETTE SUB-FAMILY C"/>
    <property type="match status" value="1"/>
</dbReference>
<evidence type="ECO:0000259" key="8">
    <source>
        <dbReference type="PROSITE" id="PS50929"/>
    </source>
</evidence>
<dbReference type="GO" id="GO:0005524">
    <property type="term" value="F:ATP binding"/>
    <property type="evidence" value="ECO:0007669"/>
    <property type="project" value="UniProtKB-KW"/>
</dbReference>
<evidence type="ECO:0000256" key="1">
    <source>
        <dbReference type="ARBA" id="ARBA00022448"/>
    </source>
</evidence>
<evidence type="ECO:0000256" key="7">
    <source>
        <dbReference type="SAM" id="Phobius"/>
    </source>
</evidence>
<dbReference type="GO" id="GO:0016887">
    <property type="term" value="F:ATP hydrolysis activity"/>
    <property type="evidence" value="ECO:0007669"/>
    <property type="project" value="InterPro"/>
</dbReference>
<feature type="domain" description="ABC transmembrane type-1" evidence="8">
    <location>
        <begin position="1"/>
        <end position="118"/>
    </location>
</feature>
<dbReference type="SUPFAM" id="SSF90123">
    <property type="entry name" value="ABC transporter transmembrane region"/>
    <property type="match status" value="1"/>
</dbReference>
<evidence type="ECO:0000256" key="6">
    <source>
        <dbReference type="ARBA" id="ARBA00023136"/>
    </source>
</evidence>
<dbReference type="Proteomes" id="UP000092177">
    <property type="component" value="Chromosome 6"/>
</dbReference>
<comment type="caution">
    <text evidence="9">The sequence shown here is derived from an EMBL/GenBank/DDBJ whole genome shotgun (WGS) entry which is preliminary data.</text>
</comment>
<accession>A0A1B7Y7Z1</accession>
<dbReference type="Pfam" id="PF00005">
    <property type="entry name" value="ABC_tran"/>
    <property type="match status" value="1"/>
</dbReference>
<reference evidence="10" key="1">
    <citation type="journal article" date="2017" name="BMC Genomics">
        <title>Gapless genome assembly of Colletotrichum higginsianum reveals chromosome structure and association of transposable elements with secondary metabolite gene clusters.</title>
        <authorList>
            <person name="Dallery J.-F."/>
            <person name="Lapalu N."/>
            <person name="Zampounis A."/>
            <person name="Pigne S."/>
            <person name="Luyten I."/>
            <person name="Amselem J."/>
            <person name="Wittenberg A.H.J."/>
            <person name="Zhou S."/>
            <person name="de Queiroz M.V."/>
            <person name="Robin G.P."/>
            <person name="Auger A."/>
            <person name="Hainaut M."/>
            <person name="Henrissat B."/>
            <person name="Kim K.-T."/>
            <person name="Lee Y.-H."/>
            <person name="Lespinet O."/>
            <person name="Schwartz D.C."/>
            <person name="Thon M.R."/>
            <person name="O'Connell R.J."/>
        </authorList>
    </citation>
    <scope>NUCLEOTIDE SEQUENCE [LARGE SCALE GENOMIC DNA]</scope>
    <source>
        <strain evidence="10">IMI 349063</strain>
    </source>
</reference>
<keyword evidence="3" id="KW-0547">Nucleotide-binding</keyword>
<sequence length="302" mass="33368">MLAQLGFVIAENFYLVIVVLAMIAVLWLIQKVCLRTDRQLCLLELSSRAYLCSHRIETLDGLATIRAFQSQEKVEEVASDLIEGIQRPMYLFFCLKRWLALVLDLCVAAIAVIIMATAMTTRGTSPWPGQSWDQLWESLVRIKHASEVMWAPESCSVSNTSQQVIHEEKVEHNDAAVEFRGVTASYLQGGPSVLKDFSFMARDGQTVGICGASGSGKSTVLLALLGLLHIEKGFVLVGDKDIRILNDCELHASIGVVPQEPLFLPGRTVRDHVDTMHQATDEQIKDKLRQSVATVAQDCTLG</sequence>
<dbReference type="GO" id="GO:0016020">
    <property type="term" value="C:membrane"/>
    <property type="evidence" value="ECO:0007669"/>
    <property type="project" value="InterPro"/>
</dbReference>
<dbReference type="InterPro" id="IPR027417">
    <property type="entry name" value="P-loop_NTPase"/>
</dbReference>
<protein>
    <submittedName>
        <fullName evidence="9">ABC transporter</fullName>
    </submittedName>
</protein>
<evidence type="ECO:0000256" key="4">
    <source>
        <dbReference type="ARBA" id="ARBA00022840"/>
    </source>
</evidence>
<keyword evidence="5 7" id="KW-1133">Transmembrane helix</keyword>
<proteinExistence type="predicted"/>
<evidence type="ECO:0000313" key="9">
    <source>
        <dbReference type="EMBL" id="OBR08090.1"/>
    </source>
</evidence>
<dbReference type="GeneID" id="28868692"/>
<keyword evidence="10" id="KW-1185">Reference proteome</keyword>
<dbReference type="AlphaFoldDB" id="A0A1B7Y7Z1"/>
<gene>
    <name evidence="9" type="ORF">CH63R_09611</name>
</gene>
<dbReference type="VEuPathDB" id="FungiDB:CH63R_09611"/>
<organism evidence="9 10">
    <name type="scientific">Colletotrichum higginsianum (strain IMI 349063)</name>
    <name type="common">Crucifer anthracnose fungus</name>
    <dbReference type="NCBI Taxonomy" id="759273"/>
    <lineage>
        <taxon>Eukaryota</taxon>
        <taxon>Fungi</taxon>
        <taxon>Dikarya</taxon>
        <taxon>Ascomycota</taxon>
        <taxon>Pezizomycotina</taxon>
        <taxon>Sordariomycetes</taxon>
        <taxon>Hypocreomycetidae</taxon>
        <taxon>Glomerellales</taxon>
        <taxon>Glomerellaceae</taxon>
        <taxon>Colletotrichum</taxon>
        <taxon>Colletotrichum destructivum species complex</taxon>
    </lineage>
</organism>
<dbReference type="InterPro" id="IPR003439">
    <property type="entry name" value="ABC_transporter-like_ATP-bd"/>
</dbReference>
<dbReference type="Gene3D" id="1.20.1560.10">
    <property type="entry name" value="ABC transporter type 1, transmembrane domain"/>
    <property type="match status" value="1"/>
</dbReference>
<dbReference type="InterPro" id="IPR011527">
    <property type="entry name" value="ABC1_TM_dom"/>
</dbReference>
<keyword evidence="1" id="KW-0813">Transport</keyword>
<dbReference type="SUPFAM" id="SSF52540">
    <property type="entry name" value="P-loop containing nucleoside triphosphate hydrolases"/>
    <property type="match status" value="1"/>
</dbReference>
<keyword evidence="4" id="KW-0067">ATP-binding</keyword>
<evidence type="ECO:0000313" key="10">
    <source>
        <dbReference type="Proteomes" id="UP000092177"/>
    </source>
</evidence>
<dbReference type="GO" id="GO:0140359">
    <property type="term" value="F:ABC-type transporter activity"/>
    <property type="evidence" value="ECO:0007669"/>
    <property type="project" value="InterPro"/>
</dbReference>
<dbReference type="KEGG" id="chig:CH63R_09611"/>
<dbReference type="EMBL" id="LTAN01000006">
    <property type="protein sequence ID" value="OBR08090.1"/>
    <property type="molecule type" value="Genomic_DNA"/>
</dbReference>